<accession>A0A0H3G5T9</accession>
<protein>
    <submittedName>
        <fullName evidence="2">Uncharacterized protein</fullName>
    </submittedName>
</protein>
<organism evidence="2 3">
    <name type="scientific">Zymomonas mobilis subsp. mobilis (strain ATCC 10988 / DSM 424 / LMG 404 / NCIMB 8938 / NRRL B-806 / ZM1)</name>
    <dbReference type="NCBI Taxonomy" id="555217"/>
    <lineage>
        <taxon>Bacteria</taxon>
        <taxon>Pseudomonadati</taxon>
        <taxon>Pseudomonadota</taxon>
        <taxon>Alphaproteobacteria</taxon>
        <taxon>Sphingomonadales</taxon>
        <taxon>Zymomonadaceae</taxon>
        <taxon>Zymomonas</taxon>
    </lineage>
</organism>
<dbReference type="AlphaFoldDB" id="A0A0H3G5T9"/>
<reference evidence="2 3" key="1">
    <citation type="journal article" date="2011" name="J. Bacteriol.">
        <title>Genome sequence of the ethanol-producing Zymomonas mobilis subsp. mobilis lectotype strain ATCC 10988.</title>
        <authorList>
            <person name="Pappas K.M."/>
            <person name="Kouvelis V.N."/>
            <person name="Saunders E."/>
            <person name="Brettin T.S."/>
            <person name="Bruce D."/>
            <person name="Detter C."/>
            <person name="Balakireva M."/>
            <person name="Han C.S."/>
            <person name="Savvakis G."/>
            <person name="Kyrpides N.C."/>
            <person name="Typas M.A."/>
        </authorList>
    </citation>
    <scope>NUCLEOTIDE SEQUENCE [LARGE SCALE GENOMIC DNA]</scope>
    <source>
        <strain evidence="3">ATCC 10988 / DSM 424 / CCUG 17860 / LMG 404 / NCIMB 8938 / NRRL B-806 / ZM1</strain>
    </source>
</reference>
<dbReference type="GeneID" id="79904587"/>
<dbReference type="RefSeq" id="WP_012817458.1">
    <property type="nucleotide sequence ID" value="NC_017262.1"/>
</dbReference>
<dbReference type="HOGENOM" id="CLU_2398963_0_0_5"/>
<evidence type="ECO:0000313" key="3">
    <source>
        <dbReference type="Proteomes" id="UP000001494"/>
    </source>
</evidence>
<proteinExistence type="predicted"/>
<gene>
    <name evidence="2" type="ordered locus">Zmob_0663</name>
</gene>
<evidence type="ECO:0000256" key="1">
    <source>
        <dbReference type="SAM" id="MobiDB-lite"/>
    </source>
</evidence>
<dbReference type="Proteomes" id="UP000001494">
    <property type="component" value="Chromosome"/>
</dbReference>
<dbReference type="EMBL" id="CP002850">
    <property type="protein sequence ID" value="AEH62505.1"/>
    <property type="molecule type" value="Genomic_DNA"/>
</dbReference>
<name>A0A0H3G5T9_ZYMMA</name>
<dbReference type="KEGG" id="zmm:Zmob_0663"/>
<sequence>MPQDRLSHALNRLSQALIRLEEADHRRIADHDIAARYQKLREATEQALARIDSLLSGNIQESYKSSFPTKEDREKLADSLSDAKASEASQEKK</sequence>
<evidence type="ECO:0000313" key="2">
    <source>
        <dbReference type="EMBL" id="AEH62505.1"/>
    </source>
</evidence>
<feature type="region of interest" description="Disordered" evidence="1">
    <location>
        <begin position="62"/>
        <end position="93"/>
    </location>
</feature>